<accession>A0A7Y4L9A4</accession>
<dbReference type="AlphaFoldDB" id="A0A7Y4L9A4"/>
<evidence type="ECO:0000313" key="11">
    <source>
        <dbReference type="Proteomes" id="UP000541421"/>
    </source>
</evidence>
<evidence type="ECO:0000256" key="2">
    <source>
        <dbReference type="ARBA" id="ARBA00004749"/>
    </source>
</evidence>
<keyword evidence="4" id="KW-0285">Flavoprotein</keyword>
<keyword evidence="7" id="KW-0503">Monooxygenase</keyword>
<feature type="transmembrane region" description="Helical" evidence="8">
    <location>
        <begin position="12"/>
        <end position="31"/>
    </location>
</feature>
<evidence type="ECO:0000256" key="4">
    <source>
        <dbReference type="ARBA" id="ARBA00022630"/>
    </source>
</evidence>
<dbReference type="UniPathway" id="UPA00232"/>
<comment type="caution">
    <text evidence="10">The sequence shown here is derived from an EMBL/GenBank/DDBJ whole genome shotgun (WGS) entry which is preliminary data.</text>
</comment>
<dbReference type="PROSITE" id="PS01304">
    <property type="entry name" value="UBIH"/>
    <property type="match status" value="1"/>
</dbReference>
<comment type="cofactor">
    <cofactor evidence="1">
        <name>FAD</name>
        <dbReference type="ChEBI" id="CHEBI:57692"/>
    </cofactor>
</comment>
<dbReference type="PANTHER" id="PTHR43876">
    <property type="entry name" value="UBIQUINONE BIOSYNTHESIS MONOOXYGENASE COQ6, MITOCHONDRIAL"/>
    <property type="match status" value="1"/>
</dbReference>
<dbReference type="SUPFAM" id="SSF51905">
    <property type="entry name" value="FAD/NAD(P)-binding domain"/>
    <property type="match status" value="1"/>
</dbReference>
<proteinExistence type="inferred from homology"/>
<evidence type="ECO:0000256" key="1">
    <source>
        <dbReference type="ARBA" id="ARBA00001974"/>
    </source>
</evidence>
<evidence type="ECO:0000256" key="8">
    <source>
        <dbReference type="SAM" id="Phobius"/>
    </source>
</evidence>
<comment type="pathway">
    <text evidence="2">Cofactor biosynthesis; ubiquinone biosynthesis.</text>
</comment>
<organism evidence="10 11">
    <name type="scientific">Pelistega europaea</name>
    <dbReference type="NCBI Taxonomy" id="106147"/>
    <lineage>
        <taxon>Bacteria</taxon>
        <taxon>Pseudomonadati</taxon>
        <taxon>Pseudomonadota</taxon>
        <taxon>Betaproteobacteria</taxon>
        <taxon>Burkholderiales</taxon>
        <taxon>Alcaligenaceae</taxon>
        <taxon>Pelistega</taxon>
    </lineage>
</organism>
<keyword evidence="5" id="KW-0274">FAD</keyword>
<comment type="similarity">
    <text evidence="3">Belongs to the UbiH/COQ6 family.</text>
</comment>
<dbReference type="InterPro" id="IPR002938">
    <property type="entry name" value="FAD-bd"/>
</dbReference>
<dbReference type="InterPro" id="IPR010971">
    <property type="entry name" value="UbiH/COQ6"/>
</dbReference>
<evidence type="ECO:0000256" key="6">
    <source>
        <dbReference type="ARBA" id="ARBA00023002"/>
    </source>
</evidence>
<dbReference type="PANTHER" id="PTHR43876:SF7">
    <property type="entry name" value="UBIQUINONE BIOSYNTHESIS MONOOXYGENASE COQ6, MITOCHONDRIAL"/>
    <property type="match status" value="1"/>
</dbReference>
<keyword evidence="11" id="KW-1185">Reference proteome</keyword>
<dbReference type="GO" id="GO:0004497">
    <property type="term" value="F:monooxygenase activity"/>
    <property type="evidence" value="ECO:0007669"/>
    <property type="project" value="UniProtKB-KW"/>
</dbReference>
<dbReference type="PRINTS" id="PR00420">
    <property type="entry name" value="RNGMNOXGNASE"/>
</dbReference>
<dbReference type="EMBL" id="JABGBO010000003">
    <property type="protein sequence ID" value="NOL49293.1"/>
    <property type="molecule type" value="Genomic_DNA"/>
</dbReference>
<evidence type="ECO:0000259" key="9">
    <source>
        <dbReference type="Pfam" id="PF01494"/>
    </source>
</evidence>
<dbReference type="InterPro" id="IPR018168">
    <property type="entry name" value="Ubi_Hdrlase_CS"/>
</dbReference>
<protein>
    <submittedName>
        <fullName evidence="10">Ubiquinone biosynthesis protein UbiH</fullName>
    </submittedName>
</protein>
<keyword evidence="10" id="KW-0830">Ubiquinone</keyword>
<dbReference type="InterPro" id="IPR051205">
    <property type="entry name" value="UbiH/COQ6_monooxygenase"/>
</dbReference>
<dbReference type="NCBIfam" id="TIGR01988">
    <property type="entry name" value="Ubi-OHases"/>
    <property type="match status" value="1"/>
</dbReference>
<dbReference type="GO" id="GO:0071949">
    <property type="term" value="F:FAD binding"/>
    <property type="evidence" value="ECO:0007669"/>
    <property type="project" value="InterPro"/>
</dbReference>
<dbReference type="Pfam" id="PF01494">
    <property type="entry name" value="FAD_binding_3"/>
    <property type="match status" value="1"/>
</dbReference>
<feature type="domain" description="FAD-binding" evidence="9">
    <location>
        <begin position="12"/>
        <end position="366"/>
    </location>
</feature>
<dbReference type="GO" id="GO:0006744">
    <property type="term" value="P:ubiquinone biosynthetic process"/>
    <property type="evidence" value="ECO:0007669"/>
    <property type="project" value="UniProtKB-UniPathway"/>
</dbReference>
<keyword evidence="6" id="KW-0560">Oxidoreductase</keyword>
<dbReference type="Gene3D" id="3.50.50.60">
    <property type="entry name" value="FAD/NAD(P)-binding domain"/>
    <property type="match status" value="2"/>
</dbReference>
<name>A0A7Y4L9A4_9BURK</name>
<keyword evidence="8" id="KW-0472">Membrane</keyword>
<keyword evidence="8" id="KW-0812">Transmembrane</keyword>
<evidence type="ECO:0000256" key="5">
    <source>
        <dbReference type="ARBA" id="ARBA00022827"/>
    </source>
</evidence>
<dbReference type="GO" id="GO:0016705">
    <property type="term" value="F:oxidoreductase activity, acting on paired donors, with incorporation or reduction of molecular oxygen"/>
    <property type="evidence" value="ECO:0007669"/>
    <property type="project" value="InterPro"/>
</dbReference>
<dbReference type="InterPro" id="IPR036188">
    <property type="entry name" value="FAD/NAD-bd_sf"/>
</dbReference>
<evidence type="ECO:0000256" key="3">
    <source>
        <dbReference type="ARBA" id="ARBA00005349"/>
    </source>
</evidence>
<gene>
    <name evidence="10" type="ORF">HKX40_03940</name>
</gene>
<sequence length="416" mass="45779">MYRMEISTIHKAEVIICGAGIVGMSMALALFKKGMKPVLIAPRYVAQANLGEAYHPRIYAISLASQKLLEELGIWSWLPSQRLTAVDKMQIQGDRAGFIELSAKQGELSELAWIVESGEIEAALQKALAFYGVQWVDGKVVDSQRVADDIADVQQCSSNMTYKQQLVIDTGDIWHASLVIAADGASSVIRQKAGIWHQFKSYESEGLVAQFTVEKPHHNTAYQWFTEEGVLAFLPLNDTADGHQVSMVWSAPNAIAQELKQLSQAELADVLRKRVGELSQDVLGKLTLRSPMYGFTLTLEKSGMVAPNVALIGDAAHRVHPLAGQGLNLGLADVLSLSTILSNKESFRGIGDLRVLERYQRERSVAIAHMRWVTDGLHALFSSNLEPVRAVRNLGMDMVAKLPFIKEFLIKKASGV</sequence>
<keyword evidence="8" id="KW-1133">Transmembrane helix</keyword>
<evidence type="ECO:0000256" key="7">
    <source>
        <dbReference type="ARBA" id="ARBA00023033"/>
    </source>
</evidence>
<dbReference type="Proteomes" id="UP000541421">
    <property type="component" value="Unassembled WGS sequence"/>
</dbReference>
<reference evidence="10 11" key="1">
    <citation type="submission" date="2020-05" db="EMBL/GenBank/DDBJ databases">
        <authorList>
            <person name="Niu N."/>
        </authorList>
    </citation>
    <scope>NUCLEOTIDE SEQUENCE [LARGE SCALE GENOMIC DNA]</scope>
    <source>
        <strain evidence="10 11">LMG10982</strain>
    </source>
</reference>
<evidence type="ECO:0000313" key="10">
    <source>
        <dbReference type="EMBL" id="NOL49293.1"/>
    </source>
</evidence>